<evidence type="ECO:0000256" key="7">
    <source>
        <dbReference type="ARBA" id="ARBA00022846"/>
    </source>
</evidence>
<evidence type="ECO:0000256" key="2">
    <source>
        <dbReference type="ARBA" id="ARBA00004245"/>
    </source>
</evidence>
<keyword evidence="4" id="KW-0597">Phosphoprotein</keyword>
<keyword evidence="9" id="KW-0206">Cytoskeleton</keyword>
<evidence type="ECO:0000256" key="12">
    <source>
        <dbReference type="SAM" id="MobiDB-lite"/>
    </source>
</evidence>
<sequence length="396" mass="43879">MEPPRRWPDKRLPDPRDPGGLQTSSSSRHGGGHARRRGEGQEEAAADNSGMLETATTGRAEGPQSAWYIHCGAATPKMVSAAKMMSAKPRLVVPYGLKTLLEGLSRAVLRIQPNSIAQFASTYFTELLHYRECHPALDIKDLVKDFQHQRGMMPKSDDPSNLWTLYRLTDLSQQKGGSSWDPRMQPMMQPMQRPQYMDQRMVNSPAYMISDDQKRRMAAPPYILVGSNVQEAHDWKAIPGHAVLSKNDLNPQRRYAAIPVPVAMNPDGCNQRMVSPNASPGHDMNAPGNPMYYSVAVPMDESQRMAAAQSYAHVGQEQRPPMTSYVNTPTLAVASAASRRPSASAVCDPRTARQGMFIQSQFVIAIATAASRQPSLVDICEQRRISNAYCCFLHMQ</sequence>
<evidence type="ECO:0000256" key="11">
    <source>
        <dbReference type="ARBA" id="ARBA00071650"/>
    </source>
</evidence>
<evidence type="ECO:0000313" key="15">
    <source>
        <dbReference type="Proteomes" id="UP001066276"/>
    </source>
</evidence>
<evidence type="ECO:0000313" key="14">
    <source>
        <dbReference type="EMBL" id="KAJ1191190.1"/>
    </source>
</evidence>
<organism evidence="14 15">
    <name type="scientific">Pleurodeles waltl</name>
    <name type="common">Iberian ribbed newt</name>
    <dbReference type="NCBI Taxonomy" id="8319"/>
    <lineage>
        <taxon>Eukaryota</taxon>
        <taxon>Metazoa</taxon>
        <taxon>Chordata</taxon>
        <taxon>Craniata</taxon>
        <taxon>Vertebrata</taxon>
        <taxon>Euteleostomi</taxon>
        <taxon>Amphibia</taxon>
        <taxon>Batrachia</taxon>
        <taxon>Caudata</taxon>
        <taxon>Salamandroidea</taxon>
        <taxon>Salamandridae</taxon>
        <taxon>Pleurodelinae</taxon>
        <taxon>Pleurodeles</taxon>
    </lineage>
</organism>
<accession>A0AAV7USH1</accession>
<dbReference type="PANTHER" id="PTHR15494">
    <property type="entry name" value="CALCIUM-BINDING TYROSINE PHOSPHORYLATION-REGULATED PROTEIN"/>
    <property type="match status" value="1"/>
</dbReference>
<evidence type="ECO:0000256" key="10">
    <source>
        <dbReference type="ARBA" id="ARBA00023273"/>
    </source>
</evidence>
<dbReference type="Gene3D" id="1.20.890.10">
    <property type="entry name" value="cAMP-dependent protein kinase regulatory subunit, dimerization-anchoring domain"/>
    <property type="match status" value="1"/>
</dbReference>
<evidence type="ECO:0000256" key="5">
    <source>
        <dbReference type="ARBA" id="ARBA00022723"/>
    </source>
</evidence>
<evidence type="ECO:0000256" key="3">
    <source>
        <dbReference type="ARBA" id="ARBA00022490"/>
    </source>
</evidence>
<evidence type="ECO:0000256" key="6">
    <source>
        <dbReference type="ARBA" id="ARBA00022837"/>
    </source>
</evidence>
<keyword evidence="5" id="KW-0479">Metal-binding</keyword>
<reference evidence="14" key="1">
    <citation type="journal article" date="2022" name="bioRxiv">
        <title>Sequencing and chromosome-scale assembly of the giantPleurodeles waltlgenome.</title>
        <authorList>
            <person name="Brown T."/>
            <person name="Elewa A."/>
            <person name="Iarovenko S."/>
            <person name="Subramanian E."/>
            <person name="Araus A.J."/>
            <person name="Petzold A."/>
            <person name="Susuki M."/>
            <person name="Suzuki K.-i.T."/>
            <person name="Hayashi T."/>
            <person name="Toyoda A."/>
            <person name="Oliveira C."/>
            <person name="Osipova E."/>
            <person name="Leigh N.D."/>
            <person name="Simon A."/>
            <person name="Yun M.H."/>
        </authorList>
    </citation>
    <scope>NUCLEOTIDE SEQUENCE</scope>
    <source>
        <strain evidence="14">20211129_DDA</strain>
        <tissue evidence="14">Liver</tissue>
    </source>
</reference>
<dbReference type="FunFam" id="1.20.890.10:FF:000005">
    <property type="entry name" value="calcium-binding tyrosine phosphorylation-regulated protein isoform X1"/>
    <property type="match status" value="1"/>
</dbReference>
<dbReference type="CDD" id="cd12100">
    <property type="entry name" value="DD_CABYR_SP17"/>
    <property type="match status" value="1"/>
</dbReference>
<evidence type="ECO:0000256" key="4">
    <source>
        <dbReference type="ARBA" id="ARBA00022553"/>
    </source>
</evidence>
<dbReference type="SUPFAM" id="SSF47391">
    <property type="entry name" value="Dimerization-anchoring domain of cAMP-dependent PK regulatory subunit"/>
    <property type="match status" value="1"/>
</dbReference>
<dbReference type="Proteomes" id="UP001066276">
    <property type="component" value="Chromosome 2_2"/>
</dbReference>
<name>A0AAV7USH1_PLEWA</name>
<dbReference type="GO" id="GO:0035686">
    <property type="term" value="C:sperm fibrous sheath"/>
    <property type="evidence" value="ECO:0007669"/>
    <property type="project" value="TreeGrafter"/>
</dbReference>
<keyword evidence="15" id="KW-1185">Reference proteome</keyword>
<dbReference type="InterPro" id="IPR003117">
    <property type="entry name" value="cAMP_dep_PK_reg_su_I/II_a/b"/>
</dbReference>
<comment type="subcellular location">
    <subcellularLocation>
        <location evidence="1">Cell projection</location>
        <location evidence="1">Cilium</location>
        <location evidence="1">Flagellum</location>
    </subcellularLocation>
    <subcellularLocation>
        <location evidence="2">Cytoplasm</location>
        <location evidence="2">Cytoskeleton</location>
    </subcellularLocation>
</comment>
<keyword evidence="10" id="KW-0966">Cell projection</keyword>
<evidence type="ECO:0000259" key="13">
    <source>
        <dbReference type="SMART" id="SM00394"/>
    </source>
</evidence>
<feature type="domain" description="RIIa" evidence="13">
    <location>
        <begin position="95"/>
        <end position="132"/>
    </location>
</feature>
<keyword evidence="3" id="KW-0963">Cytoplasm</keyword>
<dbReference type="InterPro" id="IPR038848">
    <property type="entry name" value="CABYR"/>
</dbReference>
<dbReference type="GO" id="GO:0005856">
    <property type="term" value="C:cytoskeleton"/>
    <property type="evidence" value="ECO:0007669"/>
    <property type="project" value="UniProtKB-SubCell"/>
</dbReference>
<dbReference type="GO" id="GO:0005509">
    <property type="term" value="F:calcium ion binding"/>
    <property type="evidence" value="ECO:0007669"/>
    <property type="project" value="InterPro"/>
</dbReference>
<evidence type="ECO:0000256" key="9">
    <source>
        <dbReference type="ARBA" id="ARBA00023212"/>
    </source>
</evidence>
<gene>
    <name evidence="14" type="ORF">NDU88_000506</name>
</gene>
<comment type="caution">
    <text evidence="14">The sequence shown here is derived from an EMBL/GenBank/DDBJ whole genome shotgun (WGS) entry which is preliminary data.</text>
</comment>
<dbReference type="AlphaFoldDB" id="A0AAV7USH1"/>
<keyword evidence="6" id="KW-0106">Calcium</keyword>
<proteinExistence type="predicted"/>
<dbReference type="InterPro" id="IPR047579">
    <property type="entry name" value="DD_CABYR_SP17"/>
</dbReference>
<dbReference type="EMBL" id="JANPWB010000004">
    <property type="protein sequence ID" value="KAJ1191190.1"/>
    <property type="molecule type" value="Genomic_DNA"/>
</dbReference>
<feature type="region of interest" description="Disordered" evidence="12">
    <location>
        <begin position="1"/>
        <end position="50"/>
    </location>
</feature>
<evidence type="ECO:0000256" key="1">
    <source>
        <dbReference type="ARBA" id="ARBA00004230"/>
    </source>
</evidence>
<dbReference type="Pfam" id="PF02197">
    <property type="entry name" value="RIIa"/>
    <property type="match status" value="1"/>
</dbReference>
<evidence type="ECO:0000256" key="8">
    <source>
        <dbReference type="ARBA" id="ARBA00023069"/>
    </source>
</evidence>
<feature type="compositionally biased region" description="Basic and acidic residues" evidence="12">
    <location>
        <begin position="1"/>
        <end position="17"/>
    </location>
</feature>
<protein>
    <recommendedName>
        <fullName evidence="11">Calcium-binding tyrosine phosphorylation-regulated protein</fullName>
    </recommendedName>
</protein>
<keyword evidence="8" id="KW-0969">Cilium</keyword>
<keyword evidence="7" id="KW-0282">Flagellum</keyword>
<dbReference type="GO" id="GO:0005737">
    <property type="term" value="C:cytoplasm"/>
    <property type="evidence" value="ECO:0007669"/>
    <property type="project" value="UniProtKB-ARBA"/>
</dbReference>
<dbReference type="GO" id="GO:0048240">
    <property type="term" value="P:sperm capacitation"/>
    <property type="evidence" value="ECO:0007669"/>
    <property type="project" value="InterPro"/>
</dbReference>
<dbReference type="SMART" id="SM00394">
    <property type="entry name" value="RIIa"/>
    <property type="match status" value="1"/>
</dbReference>
<dbReference type="PANTHER" id="PTHR15494:SF0">
    <property type="entry name" value="CALCIUM-BINDING TYROSINE PHOSPHORYLATION-REGULATED PROTEIN"/>
    <property type="match status" value="1"/>
</dbReference>